<proteinExistence type="inferred from homology"/>
<dbReference type="NCBIfam" id="NF033749">
    <property type="entry name" value="bact_hemeryth"/>
    <property type="match status" value="1"/>
</dbReference>
<evidence type="ECO:0000259" key="5">
    <source>
        <dbReference type="Pfam" id="PF01814"/>
    </source>
</evidence>
<dbReference type="RefSeq" id="WP_092057756.1">
    <property type="nucleotide sequence ID" value="NZ_FOJJ01000037.1"/>
</dbReference>
<dbReference type="InterPro" id="IPR050669">
    <property type="entry name" value="Hemerythrin"/>
</dbReference>
<keyword evidence="4" id="KW-0408">Iron</keyword>
<accession>A0A550JFE4</accession>
<gene>
    <name evidence="6" type="ORF">FL622_09030</name>
</gene>
<keyword evidence="2" id="KW-0813">Transport</keyword>
<dbReference type="CDD" id="cd12107">
    <property type="entry name" value="Hemerythrin"/>
    <property type="match status" value="1"/>
</dbReference>
<keyword evidence="2" id="KW-0561">Oxygen transport</keyword>
<evidence type="ECO:0000313" key="6">
    <source>
        <dbReference type="EMBL" id="TRO81929.1"/>
    </source>
</evidence>
<evidence type="ECO:0000256" key="3">
    <source>
        <dbReference type="ARBA" id="ARBA00022723"/>
    </source>
</evidence>
<dbReference type="InterPro" id="IPR016131">
    <property type="entry name" value="Haemerythrin_Fe_BS"/>
</dbReference>
<dbReference type="PROSITE" id="PS00550">
    <property type="entry name" value="HEMERYTHRINS"/>
    <property type="match status" value="1"/>
</dbReference>
<evidence type="ECO:0000256" key="1">
    <source>
        <dbReference type="ARBA" id="ARBA00010587"/>
    </source>
</evidence>
<dbReference type="OrthoDB" id="9774644at2"/>
<dbReference type="EMBL" id="VJVV01000005">
    <property type="protein sequence ID" value="TRO81929.1"/>
    <property type="molecule type" value="Genomic_DNA"/>
</dbReference>
<dbReference type="Proteomes" id="UP000317155">
    <property type="component" value="Unassembled WGS sequence"/>
</dbReference>
<dbReference type="Pfam" id="PF01814">
    <property type="entry name" value="Hemerythrin"/>
    <property type="match status" value="1"/>
</dbReference>
<dbReference type="PANTHER" id="PTHR37164:SF1">
    <property type="entry name" value="BACTERIOHEMERYTHRIN"/>
    <property type="match status" value="1"/>
</dbReference>
<comment type="similarity">
    <text evidence="1">Belongs to the hemerythrin family.</text>
</comment>
<dbReference type="InterPro" id="IPR012827">
    <property type="entry name" value="Hemerythrin_metal-bd"/>
</dbReference>
<dbReference type="InterPro" id="IPR035938">
    <property type="entry name" value="Hemerythrin-like_sf"/>
</dbReference>
<comment type="caution">
    <text evidence="6">The sequence shown here is derived from an EMBL/GenBank/DDBJ whole genome shotgun (WGS) entry which is preliminary data.</text>
</comment>
<protein>
    <submittedName>
        <fullName evidence="6">Bacteriohemerythrin</fullName>
    </submittedName>
</protein>
<dbReference type="SUPFAM" id="SSF47188">
    <property type="entry name" value="Hemerythrin-like"/>
    <property type="match status" value="1"/>
</dbReference>
<dbReference type="Gene3D" id="1.20.120.50">
    <property type="entry name" value="Hemerythrin-like"/>
    <property type="match status" value="1"/>
</dbReference>
<organism evidence="6 7">
    <name type="scientific">Trichloromonas acetexigens</name>
    <dbReference type="NCBI Taxonomy" id="38815"/>
    <lineage>
        <taxon>Bacteria</taxon>
        <taxon>Pseudomonadati</taxon>
        <taxon>Thermodesulfobacteriota</taxon>
        <taxon>Desulfuromonadia</taxon>
        <taxon>Desulfuromonadales</taxon>
        <taxon>Trichloromonadaceae</taxon>
        <taxon>Trichloromonas</taxon>
    </lineage>
</organism>
<dbReference type="InterPro" id="IPR012312">
    <property type="entry name" value="Hemerythrin-like"/>
</dbReference>
<dbReference type="NCBIfam" id="TIGR02481">
    <property type="entry name" value="hemeryth_dom"/>
    <property type="match status" value="1"/>
</dbReference>
<evidence type="ECO:0000256" key="4">
    <source>
        <dbReference type="ARBA" id="ARBA00023004"/>
    </source>
</evidence>
<sequence>MEWTEEYAVGHPLIDSHHRELFERFNALISACRARKGREEIGRLYDFLDEYVHYHFSAEEALMATAIYPEMAHHQHQHQGFIKRLWQWQSQFNESGASFDLLVETNEALFAWLIQHIRMVDMKLARIIPVAEG</sequence>
<name>A0A550JFE4_9BACT</name>
<dbReference type="PANTHER" id="PTHR37164">
    <property type="entry name" value="BACTERIOHEMERYTHRIN"/>
    <property type="match status" value="1"/>
</dbReference>
<keyword evidence="3" id="KW-0479">Metal-binding</keyword>
<evidence type="ECO:0000313" key="7">
    <source>
        <dbReference type="Proteomes" id="UP000317155"/>
    </source>
</evidence>
<feature type="domain" description="Hemerythrin-like" evidence="5">
    <location>
        <begin position="13"/>
        <end position="126"/>
    </location>
</feature>
<dbReference type="GO" id="GO:0005344">
    <property type="term" value="F:oxygen carrier activity"/>
    <property type="evidence" value="ECO:0007669"/>
    <property type="project" value="UniProtKB-KW"/>
</dbReference>
<reference evidence="6 7" key="1">
    <citation type="submission" date="2019-07" db="EMBL/GenBank/DDBJ databases">
        <title>Insights of Desulfuromonas acetexigens electromicrobiology.</title>
        <authorList>
            <person name="Katuri K."/>
            <person name="Sapireddy V."/>
            <person name="Shaw D.R."/>
            <person name="Saikaly P."/>
        </authorList>
    </citation>
    <scope>NUCLEOTIDE SEQUENCE [LARGE SCALE GENOMIC DNA]</scope>
    <source>
        <strain evidence="6 7">2873</strain>
    </source>
</reference>
<keyword evidence="7" id="KW-1185">Reference proteome</keyword>
<evidence type="ECO:0000256" key="2">
    <source>
        <dbReference type="ARBA" id="ARBA00022621"/>
    </source>
</evidence>
<dbReference type="AlphaFoldDB" id="A0A550JFE4"/>
<dbReference type="GO" id="GO:0046872">
    <property type="term" value="F:metal ion binding"/>
    <property type="evidence" value="ECO:0007669"/>
    <property type="project" value="UniProtKB-KW"/>
</dbReference>